<dbReference type="Gene3D" id="3.40.50.2300">
    <property type="match status" value="1"/>
</dbReference>
<evidence type="ECO:0000259" key="2">
    <source>
        <dbReference type="PROSITE" id="PS50110"/>
    </source>
</evidence>
<sequence length="252" mass="28598">MNNPFKILIVEDNMIIGARISMLLSNCGYEITGLLTRGEDVLTQIKDNKPDIILMDIQLHGELDGIATALLIQKEDPIPIIYLTANSDEAHFEKAKATNPYAFISKPFKKLDLKRAVELTVNRILTENKSQNTSFNSANHVVQNNSVISESIYVKHHQKMIKIALHDILYIEADRNYCKIYTPSKDHIVVMTLKGLTSQLPASNFLRIHRSYVVNLHHIQEVETSHVVISKKAIPLSKTYRSELLARLQTID</sequence>
<dbReference type="SUPFAM" id="SSF52172">
    <property type="entry name" value="CheY-like"/>
    <property type="match status" value="1"/>
</dbReference>
<evidence type="ECO:0000256" key="1">
    <source>
        <dbReference type="PROSITE-ProRule" id="PRU00169"/>
    </source>
</evidence>
<comment type="caution">
    <text evidence="4">The sequence shown here is derived from an EMBL/GenBank/DDBJ whole genome shotgun (WGS) entry which is preliminary data.</text>
</comment>
<evidence type="ECO:0000259" key="3">
    <source>
        <dbReference type="PROSITE" id="PS50930"/>
    </source>
</evidence>
<evidence type="ECO:0000313" key="4">
    <source>
        <dbReference type="EMBL" id="MFC4723424.1"/>
    </source>
</evidence>
<dbReference type="Pfam" id="PF00072">
    <property type="entry name" value="Response_reg"/>
    <property type="match status" value="1"/>
</dbReference>
<organism evidence="4 5">
    <name type="scientific">Geojedonia litorea</name>
    <dbReference type="NCBI Taxonomy" id="1268269"/>
    <lineage>
        <taxon>Bacteria</taxon>
        <taxon>Pseudomonadati</taxon>
        <taxon>Bacteroidota</taxon>
        <taxon>Flavobacteriia</taxon>
        <taxon>Flavobacteriales</taxon>
        <taxon>Flavobacteriaceae</taxon>
        <taxon>Geojedonia</taxon>
    </lineage>
</organism>
<keyword evidence="1" id="KW-0597">Phosphoprotein</keyword>
<dbReference type="Gene3D" id="2.40.50.1020">
    <property type="entry name" value="LytTr DNA-binding domain"/>
    <property type="match status" value="1"/>
</dbReference>
<dbReference type="SMART" id="SM00850">
    <property type="entry name" value="LytTR"/>
    <property type="match status" value="1"/>
</dbReference>
<proteinExistence type="predicted"/>
<dbReference type="CDD" id="cd17534">
    <property type="entry name" value="REC_DC-like"/>
    <property type="match status" value="1"/>
</dbReference>
<name>A0ABV9N807_9FLAO</name>
<dbReference type="SMART" id="SM00448">
    <property type="entry name" value="REC"/>
    <property type="match status" value="1"/>
</dbReference>
<dbReference type="EMBL" id="JBHSGP010000014">
    <property type="protein sequence ID" value="MFC4723424.1"/>
    <property type="molecule type" value="Genomic_DNA"/>
</dbReference>
<reference evidence="5" key="1">
    <citation type="journal article" date="2019" name="Int. J. Syst. Evol. Microbiol.">
        <title>The Global Catalogue of Microorganisms (GCM) 10K type strain sequencing project: providing services to taxonomists for standard genome sequencing and annotation.</title>
        <authorList>
            <consortium name="The Broad Institute Genomics Platform"/>
            <consortium name="The Broad Institute Genome Sequencing Center for Infectious Disease"/>
            <person name="Wu L."/>
            <person name="Ma J."/>
        </authorList>
    </citation>
    <scope>NUCLEOTIDE SEQUENCE [LARGE SCALE GENOMIC DNA]</scope>
    <source>
        <strain evidence="5">CCUG 63682</strain>
    </source>
</reference>
<dbReference type="Proteomes" id="UP001595953">
    <property type="component" value="Unassembled WGS sequence"/>
</dbReference>
<dbReference type="InterPro" id="IPR046947">
    <property type="entry name" value="LytR-like"/>
</dbReference>
<dbReference type="PROSITE" id="PS50930">
    <property type="entry name" value="HTH_LYTTR"/>
    <property type="match status" value="1"/>
</dbReference>
<feature type="domain" description="Response regulatory" evidence="2">
    <location>
        <begin position="6"/>
        <end position="121"/>
    </location>
</feature>
<accession>A0ABV9N807</accession>
<dbReference type="RefSeq" id="WP_387964788.1">
    <property type="nucleotide sequence ID" value="NZ_JBHSGP010000014.1"/>
</dbReference>
<dbReference type="InterPro" id="IPR011006">
    <property type="entry name" value="CheY-like_superfamily"/>
</dbReference>
<feature type="modified residue" description="4-aspartylphosphate" evidence="1">
    <location>
        <position position="56"/>
    </location>
</feature>
<dbReference type="Pfam" id="PF04397">
    <property type="entry name" value="LytTR"/>
    <property type="match status" value="1"/>
</dbReference>
<dbReference type="InterPro" id="IPR007492">
    <property type="entry name" value="LytTR_DNA-bd_dom"/>
</dbReference>
<dbReference type="PROSITE" id="PS50110">
    <property type="entry name" value="RESPONSE_REGULATORY"/>
    <property type="match status" value="1"/>
</dbReference>
<dbReference type="PANTHER" id="PTHR37299:SF1">
    <property type="entry name" value="STAGE 0 SPORULATION PROTEIN A HOMOLOG"/>
    <property type="match status" value="1"/>
</dbReference>
<protein>
    <submittedName>
        <fullName evidence="4">LytR/AlgR family response regulator transcription factor</fullName>
    </submittedName>
</protein>
<dbReference type="InterPro" id="IPR001789">
    <property type="entry name" value="Sig_transdc_resp-reg_receiver"/>
</dbReference>
<keyword evidence="5" id="KW-1185">Reference proteome</keyword>
<feature type="domain" description="HTH LytTR-type" evidence="3">
    <location>
        <begin position="152"/>
        <end position="250"/>
    </location>
</feature>
<evidence type="ECO:0000313" key="5">
    <source>
        <dbReference type="Proteomes" id="UP001595953"/>
    </source>
</evidence>
<dbReference type="PANTHER" id="PTHR37299">
    <property type="entry name" value="TRANSCRIPTIONAL REGULATOR-RELATED"/>
    <property type="match status" value="1"/>
</dbReference>
<gene>
    <name evidence="4" type="ORF">ACFO5O_13900</name>
</gene>